<dbReference type="EMBL" id="AP003259">
    <property type="protein sequence ID" value="BAD87210.1"/>
    <property type="molecule type" value="Genomic_DNA"/>
</dbReference>
<protein>
    <submittedName>
        <fullName evidence="2">Uncharacterized protein</fullName>
    </submittedName>
</protein>
<name>Q5JMU9_ORYSJ</name>
<gene>
    <name evidence="2" type="primary">P0466H10.33</name>
</gene>
<accession>Q5JMU9</accession>
<proteinExistence type="predicted"/>
<evidence type="ECO:0000313" key="2">
    <source>
        <dbReference type="EMBL" id="BAD87210.1"/>
    </source>
</evidence>
<feature type="region of interest" description="Disordered" evidence="1">
    <location>
        <begin position="1"/>
        <end position="34"/>
    </location>
</feature>
<evidence type="ECO:0000256" key="1">
    <source>
        <dbReference type="SAM" id="MobiDB-lite"/>
    </source>
</evidence>
<dbReference type="AlphaFoldDB" id="Q5JMU9"/>
<reference evidence="2" key="1">
    <citation type="journal article" date="2002" name="Nature">
        <title>The genome sequence and structure of rice chromosome 1.</title>
        <authorList>
            <person name="Sasaki T."/>
            <person name="Matsumoto T."/>
            <person name="Yamamoto K."/>
            <person name="Sakata K."/>
            <person name="Baba T."/>
            <person name="Katayose Y."/>
            <person name="Wu J."/>
            <person name="Niimura Y."/>
            <person name="Cheng Z."/>
            <person name="Nagamura Y."/>
            <person name="Antonio B.A."/>
            <person name="Kanamori H."/>
            <person name="Hosokawa S."/>
            <person name="Masukawa M."/>
            <person name="Arikawa K."/>
            <person name="Chiden Y."/>
            <person name="Hayashi M."/>
            <person name="Okamoto M."/>
            <person name="Ando T."/>
            <person name="Aoki H."/>
            <person name="Arita K."/>
            <person name="Hamada M."/>
            <person name="Harada C."/>
            <person name="Hijishita S."/>
            <person name="Honda M."/>
            <person name="Ichikawa Y."/>
            <person name="Idonuma A."/>
            <person name="Iijima M."/>
            <person name="Ikeda M."/>
            <person name="Ikeno M."/>
            <person name="Itoh S."/>
            <person name="Itoh T."/>
            <person name="Itoh Y."/>
            <person name="Itoh Y."/>
            <person name="Iwabuchi A."/>
            <person name="Kamiya K."/>
            <person name="Karasawa W."/>
            <person name="Katagiri S."/>
            <person name="Kikuta A."/>
            <person name="Kobayashi N."/>
            <person name="Kono I."/>
            <person name="Machita K."/>
            <person name="Maehara T."/>
            <person name="Mizuno H."/>
            <person name="Mizubayashi T."/>
            <person name="Mukai Y."/>
            <person name="Nagasaki H."/>
            <person name="Nakashima M."/>
            <person name="Nakama Y."/>
            <person name="Nakamichi Y."/>
            <person name="Nakamura M."/>
            <person name="Namiki N."/>
            <person name="Negishi M."/>
            <person name="Ohta I."/>
            <person name="Ono N."/>
            <person name="Saji S."/>
            <person name="Sakai K."/>
            <person name="Shibata M."/>
            <person name="Shimokawa T."/>
            <person name="Shomura A."/>
            <person name="Song J."/>
            <person name="Takazaki Y."/>
            <person name="Terasawa K."/>
            <person name="Tsuji K."/>
            <person name="Waki K."/>
            <person name="Yamagata H."/>
            <person name="Yamane H."/>
            <person name="Yoshiki S."/>
            <person name="Yoshihara R."/>
            <person name="Yukawa K."/>
            <person name="Zhong H."/>
            <person name="Iwama H."/>
            <person name="Endo T."/>
            <person name="Ito H."/>
            <person name="Hahn J.H."/>
            <person name="Kim H.I."/>
            <person name="Eun M.Y."/>
            <person name="Yano M."/>
            <person name="Jiang J."/>
            <person name="Gojobori T."/>
        </authorList>
    </citation>
    <scope>NUCLEOTIDE SEQUENCE [LARGE SCALE GENOMIC DNA]</scope>
</reference>
<organism evidence="2">
    <name type="scientific">Oryza sativa subsp. japonica</name>
    <name type="common">Rice</name>
    <dbReference type="NCBI Taxonomy" id="39947"/>
    <lineage>
        <taxon>Eukaryota</taxon>
        <taxon>Viridiplantae</taxon>
        <taxon>Streptophyta</taxon>
        <taxon>Embryophyta</taxon>
        <taxon>Tracheophyta</taxon>
        <taxon>Spermatophyta</taxon>
        <taxon>Magnoliopsida</taxon>
        <taxon>Liliopsida</taxon>
        <taxon>Poales</taxon>
        <taxon>Poaceae</taxon>
        <taxon>BOP clade</taxon>
        <taxon>Oryzoideae</taxon>
        <taxon>Oryzeae</taxon>
        <taxon>Oryzinae</taxon>
        <taxon>Oryza</taxon>
        <taxon>Oryza sativa</taxon>
    </lineage>
</organism>
<dbReference type="Proteomes" id="UP000817658">
    <property type="component" value="Chromosome 1"/>
</dbReference>
<sequence>MSTREVASASKGAAGGGGCIQIPKAKTKGKRGEEPKKWVLASGGPSFSFPFAVTTRAVQAGSYS</sequence>